<proteinExistence type="predicted"/>
<gene>
    <name evidence="2" type="ORF">PENTCL1PPCAC_29588</name>
</gene>
<organism evidence="2 3">
    <name type="scientific">Pristionchus entomophagus</name>
    <dbReference type="NCBI Taxonomy" id="358040"/>
    <lineage>
        <taxon>Eukaryota</taxon>
        <taxon>Metazoa</taxon>
        <taxon>Ecdysozoa</taxon>
        <taxon>Nematoda</taxon>
        <taxon>Chromadorea</taxon>
        <taxon>Rhabditida</taxon>
        <taxon>Rhabditina</taxon>
        <taxon>Diplogasteromorpha</taxon>
        <taxon>Diplogasteroidea</taxon>
        <taxon>Neodiplogasteridae</taxon>
        <taxon>Pristionchus</taxon>
    </lineage>
</organism>
<feature type="region of interest" description="Disordered" evidence="1">
    <location>
        <begin position="88"/>
        <end position="107"/>
    </location>
</feature>
<feature type="non-terminal residue" evidence="2">
    <location>
        <position position="107"/>
    </location>
</feature>
<comment type="caution">
    <text evidence="2">The sequence shown here is derived from an EMBL/GenBank/DDBJ whole genome shotgun (WGS) entry which is preliminary data.</text>
</comment>
<dbReference type="EMBL" id="BTSX01000006">
    <property type="protein sequence ID" value="GMT07414.1"/>
    <property type="molecule type" value="Genomic_DNA"/>
</dbReference>
<feature type="region of interest" description="Disordered" evidence="1">
    <location>
        <begin position="45"/>
        <end position="65"/>
    </location>
</feature>
<name>A0AAV5UKA4_9BILA</name>
<accession>A0AAV5UKA4</accession>
<dbReference type="Proteomes" id="UP001432027">
    <property type="component" value="Unassembled WGS sequence"/>
</dbReference>
<keyword evidence="3" id="KW-1185">Reference proteome</keyword>
<dbReference type="AlphaFoldDB" id="A0AAV5UKA4"/>
<evidence type="ECO:0000313" key="2">
    <source>
        <dbReference type="EMBL" id="GMT07414.1"/>
    </source>
</evidence>
<reference evidence="2" key="1">
    <citation type="submission" date="2023-10" db="EMBL/GenBank/DDBJ databases">
        <title>Genome assembly of Pristionchus species.</title>
        <authorList>
            <person name="Yoshida K."/>
            <person name="Sommer R.J."/>
        </authorList>
    </citation>
    <scope>NUCLEOTIDE SEQUENCE</scope>
    <source>
        <strain evidence="2">RS0144</strain>
    </source>
</reference>
<sequence length="107" mass="11946">MFTMYAGPDSGFSSPVSLLPSCSAFDPRESPSFCRIRRRLSYESIDTPATRDASTQTESELSESDRAKCRRVALKLRAMCDDFDREFFQPAKPEPIPSPSSSPIFPS</sequence>
<evidence type="ECO:0000313" key="3">
    <source>
        <dbReference type="Proteomes" id="UP001432027"/>
    </source>
</evidence>
<evidence type="ECO:0000256" key="1">
    <source>
        <dbReference type="SAM" id="MobiDB-lite"/>
    </source>
</evidence>
<protein>
    <submittedName>
        <fullName evidence="2">Uncharacterized protein</fullName>
    </submittedName>
</protein>
<feature type="compositionally biased region" description="Pro residues" evidence="1">
    <location>
        <begin position="92"/>
        <end position="107"/>
    </location>
</feature>